<gene>
    <name evidence="2" type="ORF">H4R34_002622</name>
</gene>
<feature type="region of interest" description="Disordered" evidence="1">
    <location>
        <begin position="148"/>
        <end position="200"/>
    </location>
</feature>
<dbReference type="InterPro" id="IPR018555">
    <property type="entry name" value="C630.06c-like"/>
</dbReference>
<keyword evidence="3" id="KW-1185">Reference proteome</keyword>
<feature type="region of interest" description="Disordered" evidence="1">
    <location>
        <begin position="42"/>
        <end position="61"/>
    </location>
</feature>
<organism evidence="2 3">
    <name type="scientific">Dimargaris verticillata</name>
    <dbReference type="NCBI Taxonomy" id="2761393"/>
    <lineage>
        <taxon>Eukaryota</taxon>
        <taxon>Fungi</taxon>
        <taxon>Fungi incertae sedis</taxon>
        <taxon>Zoopagomycota</taxon>
        <taxon>Kickxellomycotina</taxon>
        <taxon>Dimargaritomycetes</taxon>
        <taxon>Dimargaritales</taxon>
        <taxon>Dimargaritaceae</taxon>
        <taxon>Dimargaris</taxon>
    </lineage>
</organism>
<dbReference type="EMBL" id="JANBQB010000190">
    <property type="protein sequence ID" value="KAJ1979976.1"/>
    <property type="molecule type" value="Genomic_DNA"/>
</dbReference>
<name>A0A9W8B666_9FUNG</name>
<sequence length="200" mass="22598">MSKQIRVSRKDLYQEQAFVSVPVQSVQEYEQHMQQLLGSALHRSAGDAGGSATNDPMEVSDNDEPALAEANVFRLFAASECTKIELQPKSIVPPNRPTKRIATHTHEPTFDDFNSIAIDYAGIIAESKTPWERNQCLHRVIHVKPLRKASKTAKTRRRMRRQLKVQGKPYRNRSTLIPSQLPHRAQRKGRTGGPPRKVVS</sequence>
<evidence type="ECO:0000313" key="3">
    <source>
        <dbReference type="Proteomes" id="UP001151582"/>
    </source>
</evidence>
<dbReference type="OrthoDB" id="2418125at2759"/>
<evidence type="ECO:0000313" key="2">
    <source>
        <dbReference type="EMBL" id="KAJ1979976.1"/>
    </source>
</evidence>
<dbReference type="Pfam" id="PF09428">
    <property type="entry name" value="DUF2011"/>
    <property type="match status" value="1"/>
</dbReference>
<accession>A0A9W8B666</accession>
<evidence type="ECO:0000256" key="1">
    <source>
        <dbReference type="SAM" id="MobiDB-lite"/>
    </source>
</evidence>
<protein>
    <submittedName>
        <fullName evidence="2">Uncharacterized protein</fullName>
    </submittedName>
</protein>
<reference evidence="2" key="1">
    <citation type="submission" date="2022-07" db="EMBL/GenBank/DDBJ databases">
        <title>Phylogenomic reconstructions and comparative analyses of Kickxellomycotina fungi.</title>
        <authorList>
            <person name="Reynolds N.K."/>
            <person name="Stajich J.E."/>
            <person name="Barry K."/>
            <person name="Grigoriev I.V."/>
            <person name="Crous P."/>
            <person name="Smith M.E."/>
        </authorList>
    </citation>
    <scope>NUCLEOTIDE SEQUENCE</scope>
    <source>
        <strain evidence="2">RSA 567</strain>
    </source>
</reference>
<dbReference type="AlphaFoldDB" id="A0A9W8B666"/>
<proteinExistence type="predicted"/>
<dbReference type="Proteomes" id="UP001151582">
    <property type="component" value="Unassembled WGS sequence"/>
</dbReference>
<comment type="caution">
    <text evidence="2">The sequence shown here is derived from an EMBL/GenBank/DDBJ whole genome shotgun (WGS) entry which is preliminary data.</text>
</comment>
<feature type="compositionally biased region" description="Basic residues" evidence="1">
    <location>
        <begin position="148"/>
        <end position="163"/>
    </location>
</feature>